<evidence type="ECO:0008006" key="3">
    <source>
        <dbReference type="Google" id="ProtNLM"/>
    </source>
</evidence>
<comment type="caution">
    <text evidence="1">The sequence shown here is derived from an EMBL/GenBank/DDBJ whole genome shotgun (WGS) entry which is preliminary data.</text>
</comment>
<dbReference type="PANTHER" id="PTHR10000:SF8">
    <property type="entry name" value="HAD SUPERFAMILY HYDROLASE-LIKE, TYPE 3"/>
    <property type="match status" value="1"/>
</dbReference>
<reference evidence="1 2" key="1">
    <citation type="journal article" date="2023" name="Int. J. Syst. Evol. Microbiol.">
        <title>Arthrobacter mangrovi sp. nov., an actinobacterium isolated from the rhizosphere of a mangrove.</title>
        <authorList>
            <person name="Hamada M."/>
            <person name="Saitou S."/>
            <person name="Enomoto N."/>
            <person name="Nanri K."/>
            <person name="Hidaka K."/>
            <person name="Miura T."/>
            <person name="Tamura T."/>
        </authorList>
    </citation>
    <scope>NUCLEOTIDE SEQUENCE [LARGE SCALE GENOMIC DNA]</scope>
    <source>
        <strain evidence="1 2">NBRC 112813</strain>
    </source>
</reference>
<dbReference type="InterPro" id="IPR006379">
    <property type="entry name" value="HAD-SF_hydro_IIB"/>
</dbReference>
<keyword evidence="2" id="KW-1185">Reference proteome</keyword>
<dbReference type="PANTHER" id="PTHR10000">
    <property type="entry name" value="PHOSPHOSERINE PHOSPHATASE"/>
    <property type="match status" value="1"/>
</dbReference>
<dbReference type="Gene3D" id="3.30.1240.10">
    <property type="match status" value="1"/>
</dbReference>
<evidence type="ECO:0000313" key="1">
    <source>
        <dbReference type="EMBL" id="GLB69024.1"/>
    </source>
</evidence>
<dbReference type="InterPro" id="IPR023214">
    <property type="entry name" value="HAD_sf"/>
</dbReference>
<dbReference type="RefSeq" id="WP_264797110.1">
    <property type="nucleotide sequence ID" value="NZ_BRVS01000026.1"/>
</dbReference>
<protein>
    <recommendedName>
        <fullName evidence="3">Haloacid dehalogenase</fullName>
    </recommendedName>
</protein>
<name>A0ABQ5MYI4_9MICC</name>
<gene>
    <name evidence="1" type="ORF">AHIS1636_34670</name>
</gene>
<accession>A0ABQ5MYI4</accession>
<dbReference type="Gene3D" id="3.40.50.1000">
    <property type="entry name" value="HAD superfamily/HAD-like"/>
    <property type="match status" value="1"/>
</dbReference>
<sequence>MKLAAFDFDGTIIFRHGIDAGTVAAIRAWQDAGYLAVAATGKSLSATQYALQGSDVAFDYSVLYTGAVVADGRGSLLHSSALDAGTVRQVVEGLTGIDGIAVYGTMLEGRDTRFSSTVPSDLETTILRDYRELQAHEIDLHEFIGIPIWVPGDDDLRRRIHSWVLETFAVECVINQDFVDIVPAGTTKGAGLQWLVDHLGLSRADLEVYTFGDSWNDLSMHSIADRSFSFPWSPDDVQAATDEVIESVADRLPRLLAP</sequence>
<proteinExistence type="predicted"/>
<organism evidence="1 2">
    <name type="scientific">Arthrobacter mangrovi</name>
    <dbReference type="NCBI Taxonomy" id="2966350"/>
    <lineage>
        <taxon>Bacteria</taxon>
        <taxon>Bacillati</taxon>
        <taxon>Actinomycetota</taxon>
        <taxon>Actinomycetes</taxon>
        <taxon>Micrococcales</taxon>
        <taxon>Micrococcaceae</taxon>
        <taxon>Arthrobacter</taxon>
    </lineage>
</organism>
<dbReference type="Pfam" id="PF08282">
    <property type="entry name" value="Hydrolase_3"/>
    <property type="match status" value="1"/>
</dbReference>
<dbReference type="Proteomes" id="UP001209654">
    <property type="component" value="Unassembled WGS sequence"/>
</dbReference>
<evidence type="ECO:0000313" key="2">
    <source>
        <dbReference type="Proteomes" id="UP001209654"/>
    </source>
</evidence>
<dbReference type="InterPro" id="IPR036412">
    <property type="entry name" value="HAD-like_sf"/>
</dbReference>
<dbReference type="NCBIfam" id="TIGR01484">
    <property type="entry name" value="HAD-SF-IIB"/>
    <property type="match status" value="1"/>
</dbReference>
<dbReference type="EMBL" id="BRVS01000026">
    <property type="protein sequence ID" value="GLB69024.1"/>
    <property type="molecule type" value="Genomic_DNA"/>
</dbReference>
<dbReference type="SUPFAM" id="SSF56784">
    <property type="entry name" value="HAD-like"/>
    <property type="match status" value="1"/>
</dbReference>